<evidence type="ECO:0000256" key="2">
    <source>
        <dbReference type="ARBA" id="ARBA00022840"/>
    </source>
</evidence>
<dbReference type="OrthoDB" id="2439453at2759"/>
<comment type="caution">
    <text evidence="4">The sequence shown here is derived from an EMBL/GenBank/DDBJ whole genome shotgun (WGS) entry which is preliminary data.</text>
</comment>
<dbReference type="InterPro" id="IPR000719">
    <property type="entry name" value="Prot_kinase_dom"/>
</dbReference>
<dbReference type="PANTHER" id="PTHR44329">
    <property type="entry name" value="SERINE/THREONINE-PROTEIN KINASE TNNI3K-RELATED"/>
    <property type="match status" value="1"/>
</dbReference>
<dbReference type="SUPFAM" id="SSF56112">
    <property type="entry name" value="Protein kinase-like (PK-like)"/>
    <property type="match status" value="1"/>
</dbReference>
<evidence type="ECO:0000313" key="4">
    <source>
        <dbReference type="EMBL" id="RIB04275.1"/>
    </source>
</evidence>
<dbReference type="InterPro" id="IPR011009">
    <property type="entry name" value="Kinase-like_dom_sf"/>
</dbReference>
<dbReference type="PROSITE" id="PS50011">
    <property type="entry name" value="PROTEIN_KINASE_DOM"/>
    <property type="match status" value="1"/>
</dbReference>
<keyword evidence="4" id="KW-0418">Kinase</keyword>
<dbReference type="GO" id="GO:0005524">
    <property type="term" value="F:ATP binding"/>
    <property type="evidence" value="ECO:0007669"/>
    <property type="project" value="UniProtKB-KW"/>
</dbReference>
<evidence type="ECO:0000259" key="3">
    <source>
        <dbReference type="PROSITE" id="PS50011"/>
    </source>
</evidence>
<keyword evidence="4" id="KW-0808">Transferase</keyword>
<dbReference type="Proteomes" id="UP000266673">
    <property type="component" value="Unassembled WGS sequence"/>
</dbReference>
<dbReference type="AlphaFoldDB" id="A0A397U1X5"/>
<reference evidence="4 5" key="1">
    <citation type="submission" date="2018-06" db="EMBL/GenBank/DDBJ databases">
        <title>Comparative genomics reveals the genomic features of Rhizophagus irregularis, R. cerebriforme, R. diaphanum and Gigaspora rosea, and their symbiotic lifestyle signature.</title>
        <authorList>
            <person name="Morin E."/>
            <person name="San Clemente H."/>
            <person name="Chen E.C.H."/>
            <person name="De La Providencia I."/>
            <person name="Hainaut M."/>
            <person name="Kuo A."/>
            <person name="Kohler A."/>
            <person name="Murat C."/>
            <person name="Tang N."/>
            <person name="Roy S."/>
            <person name="Loubradou J."/>
            <person name="Henrissat B."/>
            <person name="Grigoriev I.V."/>
            <person name="Corradi N."/>
            <person name="Roux C."/>
            <person name="Martin F.M."/>
        </authorList>
    </citation>
    <scope>NUCLEOTIDE SEQUENCE [LARGE SCALE GENOMIC DNA]</scope>
    <source>
        <strain evidence="4 5">DAOM 194757</strain>
    </source>
</reference>
<name>A0A397U1X5_9GLOM</name>
<gene>
    <name evidence="4" type="ORF">C2G38_2254464</name>
</gene>
<feature type="domain" description="Protein kinase" evidence="3">
    <location>
        <begin position="1"/>
        <end position="166"/>
    </location>
</feature>
<dbReference type="InterPro" id="IPR001245">
    <property type="entry name" value="Ser-Thr/Tyr_kinase_cat_dom"/>
</dbReference>
<proteinExistence type="predicted"/>
<keyword evidence="2" id="KW-0067">ATP-binding</keyword>
<organism evidence="4 5">
    <name type="scientific">Gigaspora rosea</name>
    <dbReference type="NCBI Taxonomy" id="44941"/>
    <lineage>
        <taxon>Eukaryota</taxon>
        <taxon>Fungi</taxon>
        <taxon>Fungi incertae sedis</taxon>
        <taxon>Mucoromycota</taxon>
        <taxon>Glomeromycotina</taxon>
        <taxon>Glomeromycetes</taxon>
        <taxon>Diversisporales</taxon>
        <taxon>Gigasporaceae</taxon>
        <taxon>Gigaspora</taxon>
    </lineage>
</organism>
<dbReference type="PANTHER" id="PTHR44329:SF298">
    <property type="entry name" value="MIXED LINEAGE KINASE DOMAIN-LIKE PROTEIN"/>
    <property type="match status" value="1"/>
</dbReference>
<dbReference type="Pfam" id="PF07714">
    <property type="entry name" value="PK_Tyr_Ser-Thr"/>
    <property type="match status" value="1"/>
</dbReference>
<sequence>MEWKHKLTLLHCIASDLQIIHSHELIHRDLHSGNILVSGPGSAYIADLGLSISTSIALKGERHGVYGVLPFIAPEVLDKGQYTTASDIYSIGIIMWEILYGKSAVYFYNQKNETQLQIEICKNDLRPPIIENIPQCYISLMKKCWEREPTNRPSAIEICEILTEWQNDESILSELIKSDEILNVLIDERFENMNILETSDDIYKSKFIEYTTSLYRDSGLNELKIP</sequence>
<dbReference type="STRING" id="44941.A0A397U1X5"/>
<dbReference type="InterPro" id="IPR051681">
    <property type="entry name" value="Ser/Thr_Kinases-Pseudokinases"/>
</dbReference>
<keyword evidence="5" id="KW-1185">Reference proteome</keyword>
<dbReference type="PRINTS" id="PR00109">
    <property type="entry name" value="TYRKINASE"/>
</dbReference>
<evidence type="ECO:0000256" key="1">
    <source>
        <dbReference type="ARBA" id="ARBA00022741"/>
    </source>
</evidence>
<dbReference type="GO" id="GO:0004674">
    <property type="term" value="F:protein serine/threonine kinase activity"/>
    <property type="evidence" value="ECO:0007669"/>
    <property type="project" value="TreeGrafter"/>
</dbReference>
<dbReference type="Gene3D" id="1.10.510.10">
    <property type="entry name" value="Transferase(Phosphotransferase) domain 1"/>
    <property type="match status" value="1"/>
</dbReference>
<protein>
    <submittedName>
        <fullName evidence="4">Kinase-like domain-containing protein</fullName>
    </submittedName>
</protein>
<dbReference type="EMBL" id="QKWP01002213">
    <property type="protein sequence ID" value="RIB04275.1"/>
    <property type="molecule type" value="Genomic_DNA"/>
</dbReference>
<evidence type="ECO:0000313" key="5">
    <source>
        <dbReference type="Proteomes" id="UP000266673"/>
    </source>
</evidence>
<keyword evidence="1" id="KW-0547">Nucleotide-binding</keyword>
<accession>A0A397U1X5</accession>